<sequence>MVGRMNIPEYLSGISRLFLDTAPVIYYVEAHPLYLPRVEKIGGVLKLDFSEICVIIV</sequence>
<evidence type="ECO:0000313" key="1">
    <source>
        <dbReference type="EMBL" id="QTA91475.1"/>
    </source>
</evidence>
<proteinExistence type="predicted"/>
<dbReference type="Proteomes" id="UP000663722">
    <property type="component" value="Chromosome"/>
</dbReference>
<evidence type="ECO:0000313" key="2">
    <source>
        <dbReference type="Proteomes" id="UP000663722"/>
    </source>
</evidence>
<keyword evidence="2" id="KW-1185">Reference proteome</keyword>
<dbReference type="EMBL" id="CP061800">
    <property type="protein sequence ID" value="QTA91475.1"/>
    <property type="molecule type" value="Genomic_DNA"/>
</dbReference>
<dbReference type="AlphaFoldDB" id="A0A975BTM2"/>
<organism evidence="1 2">
    <name type="scientific">Desulfonema magnum</name>
    <dbReference type="NCBI Taxonomy" id="45655"/>
    <lineage>
        <taxon>Bacteria</taxon>
        <taxon>Pseudomonadati</taxon>
        <taxon>Thermodesulfobacteriota</taxon>
        <taxon>Desulfobacteria</taxon>
        <taxon>Desulfobacterales</taxon>
        <taxon>Desulfococcaceae</taxon>
        <taxon>Desulfonema</taxon>
    </lineage>
</organism>
<protein>
    <submittedName>
        <fullName evidence="1">Uncharacterized protein</fullName>
    </submittedName>
</protein>
<accession>A0A975BTM2</accession>
<gene>
    <name evidence="1" type="ORF">dnm_075430</name>
</gene>
<name>A0A975BTM2_9BACT</name>
<dbReference type="KEGG" id="dmm:dnm_075430"/>
<reference evidence="1" key="1">
    <citation type="journal article" date="2021" name="Microb. Physiol.">
        <title>Proteogenomic Insights into the Physiology of Marine, Sulfate-Reducing, Filamentous Desulfonema limicola and Desulfonema magnum.</title>
        <authorList>
            <person name="Schnaars V."/>
            <person name="Wohlbrand L."/>
            <person name="Scheve S."/>
            <person name="Hinrichs C."/>
            <person name="Reinhardt R."/>
            <person name="Rabus R."/>
        </authorList>
    </citation>
    <scope>NUCLEOTIDE SEQUENCE</scope>
    <source>
        <strain evidence="1">4be13</strain>
    </source>
</reference>